<dbReference type="AlphaFoldDB" id="A0A5K7Z567"/>
<accession>A0A5K7Z567</accession>
<sequence length="575" mass="65264">MKIPRYERLVDAPSKTMQPASNVRMPLNDPANSGLKEAAAVAGGISEQAQQRYEQRQHERRAMGVADAVSKIRQFETESIIPLYSLKGKDAIGDINDPEKTPGIYRRGKKLYEDEIERIRGSILDPKIQAAFKIKASTVLSDALESLARHEATEHQILKQNTYETTLAQLVQNVSINWSNADVLTNSIEEIKTLADETFPGLDMSVSKQAAESALRATAIKRMADVSPQTALNHLKAWKDKLLPDTYEQLKNPILSEAVFDAAIATHGTDYDAMLDSVSKSSHSQDVKTTVASWIRSRRAEHERRNTEALKQRRVEGYNKFWGYMREGKQLQAMKVAGGLNSNDFTQQEINNLEQYARQVVTQNNDLLEKDLHVKIRTGAITDMHQIYAMPEMQQLTVESLRRLEGTIQEEAKLPSGYKAGIDALEQRFDRVFKDTDYYNMKPLFLSELLTDIEREEASRKKKLSTQDIISIGNQLLDLHTESMPWYRPDKKYRPFENIADEYGSNQAQDKEAAKLMTQKVDQIDPHVRDGIIQTLQLSGRKPYTEHIWNLFKHAHPADALKIEETFPGAGDTIH</sequence>
<evidence type="ECO:0000313" key="2">
    <source>
        <dbReference type="Proteomes" id="UP000427769"/>
    </source>
</evidence>
<proteinExistence type="predicted"/>
<dbReference type="Proteomes" id="UP000427769">
    <property type="component" value="Chromosome"/>
</dbReference>
<keyword evidence="2" id="KW-1185">Reference proteome</keyword>
<dbReference type="EMBL" id="AP021875">
    <property type="protein sequence ID" value="BBO76148.1"/>
    <property type="molecule type" value="Genomic_DNA"/>
</dbReference>
<name>A0A5K7Z567_9BACT</name>
<dbReference type="KEGG" id="dwd:DSCW_35650"/>
<gene>
    <name evidence="1" type="ORF">DSCW_35650</name>
</gene>
<organism evidence="1 2">
    <name type="scientific">Desulfosarcina widdelii</name>
    <dbReference type="NCBI Taxonomy" id="947919"/>
    <lineage>
        <taxon>Bacteria</taxon>
        <taxon>Pseudomonadati</taxon>
        <taxon>Thermodesulfobacteriota</taxon>
        <taxon>Desulfobacteria</taxon>
        <taxon>Desulfobacterales</taxon>
        <taxon>Desulfosarcinaceae</taxon>
        <taxon>Desulfosarcina</taxon>
    </lineage>
</organism>
<dbReference type="RefSeq" id="WP_155305003.1">
    <property type="nucleotide sequence ID" value="NZ_AP021875.1"/>
</dbReference>
<evidence type="ECO:0000313" key="1">
    <source>
        <dbReference type="EMBL" id="BBO76148.1"/>
    </source>
</evidence>
<reference evidence="1 2" key="1">
    <citation type="submission" date="2019-11" db="EMBL/GenBank/DDBJ databases">
        <title>Comparative genomics of hydrocarbon-degrading Desulfosarcina strains.</title>
        <authorList>
            <person name="Watanabe M."/>
            <person name="Kojima H."/>
            <person name="Fukui M."/>
        </authorList>
    </citation>
    <scope>NUCLEOTIDE SEQUENCE [LARGE SCALE GENOMIC DNA]</scope>
    <source>
        <strain evidence="1 2">PP31</strain>
    </source>
</reference>
<protein>
    <submittedName>
        <fullName evidence="1">Uncharacterized protein</fullName>
    </submittedName>
</protein>